<dbReference type="InterPro" id="IPR042530">
    <property type="entry name" value="EME1/EME2_C"/>
</dbReference>
<dbReference type="Proteomes" id="UP000039046">
    <property type="component" value="Unassembled WGS sequence"/>
</dbReference>
<dbReference type="AlphaFoldDB" id="A0A0A1T903"/>
<keyword evidence="8" id="KW-0378">Hydrolase</keyword>
<evidence type="ECO:0000256" key="12">
    <source>
        <dbReference type="ARBA" id="ARBA00023242"/>
    </source>
</evidence>
<evidence type="ECO:0000256" key="6">
    <source>
        <dbReference type="ARBA" id="ARBA00022759"/>
    </source>
</evidence>
<evidence type="ECO:0000256" key="3">
    <source>
        <dbReference type="ARBA" id="ARBA00005313"/>
    </source>
</evidence>
<protein>
    <recommendedName>
        <fullName evidence="15">ERCC4 domain-containing protein</fullName>
    </recommendedName>
</protein>
<evidence type="ECO:0000256" key="13">
    <source>
        <dbReference type="ARBA" id="ARBA00023254"/>
    </source>
</evidence>
<feature type="compositionally biased region" description="Polar residues" evidence="14">
    <location>
        <begin position="112"/>
        <end position="129"/>
    </location>
</feature>
<feature type="domain" description="ERCC4" evidence="15">
    <location>
        <begin position="365"/>
        <end position="622"/>
    </location>
</feature>
<evidence type="ECO:0000256" key="5">
    <source>
        <dbReference type="ARBA" id="ARBA00022723"/>
    </source>
</evidence>
<dbReference type="InterPro" id="IPR033310">
    <property type="entry name" value="Mms4/EME1/EME2"/>
</dbReference>
<dbReference type="GO" id="GO:0006302">
    <property type="term" value="P:double-strand break repair"/>
    <property type="evidence" value="ECO:0007669"/>
    <property type="project" value="TreeGrafter"/>
</dbReference>
<keyword evidence="11" id="KW-0234">DNA repair</keyword>
<keyword evidence="12" id="KW-0539">Nucleus</keyword>
<evidence type="ECO:0000256" key="10">
    <source>
        <dbReference type="ARBA" id="ARBA00023172"/>
    </source>
</evidence>
<feature type="region of interest" description="Disordered" evidence="14">
    <location>
        <begin position="98"/>
        <end position="156"/>
    </location>
</feature>
<dbReference type="GO" id="GO:0046872">
    <property type="term" value="F:metal ion binding"/>
    <property type="evidence" value="ECO:0007669"/>
    <property type="project" value="UniProtKB-KW"/>
</dbReference>
<reference evidence="16 17" key="1">
    <citation type="journal article" date="2015" name="Genome Announc.">
        <title>Draft Genome Sequence and Gene Annotation of the Entomopathogenic Fungus Verticillium hemipterigenum.</title>
        <authorList>
            <person name="Horn F."/>
            <person name="Habel A."/>
            <person name="Scharf D.H."/>
            <person name="Dworschak J."/>
            <person name="Brakhage A.A."/>
            <person name="Guthke R."/>
            <person name="Hertweck C."/>
            <person name="Linde J."/>
        </authorList>
    </citation>
    <scope>NUCLEOTIDE SEQUENCE [LARGE SCALE GENOMIC DNA]</scope>
</reference>
<keyword evidence="5" id="KW-0479">Metal-binding</keyword>
<evidence type="ECO:0000259" key="15">
    <source>
        <dbReference type="SMART" id="SM00891"/>
    </source>
</evidence>
<evidence type="ECO:0000256" key="7">
    <source>
        <dbReference type="ARBA" id="ARBA00022763"/>
    </source>
</evidence>
<dbReference type="FunFam" id="1.10.150.670:FF:000004">
    <property type="entry name" value="Crossover junction endonuclease EME1"/>
    <property type="match status" value="1"/>
</dbReference>
<comment type="similarity">
    <text evidence="3">Belongs to the EME1/MMS4 family.</text>
</comment>
<sequence length="669" mass="73311">MAGDIIDLVSSSPTVRRTQSIQTNELPPSTQAKTLHGGLALSTTAKGLELLSDTWLYSSDASETAEFVSSQQSRKRPRLSTLAGSNRLNRLSTAGLPAAQPIDLTSPGCGSRPSTATQSVNKTHTTVKSSADAVCPQFSDPFGSSPPRAPKPKESVPVARTRLLLEDISSDPFGSSPAPALAKTIQPAPSASSRTAYATGTNGTRTRREVPVAWDPISSSIPESPLVQNKAPTANRARSLSIISIGDTCSSGSEDDLPPLAQFDLSQPSVSATTHTYTHTYSKPATTSRPSKPAAARTFARTTSLASGERAKKREERDASKAAEKEQKRREREDLKEQKRLEKEQAAAIAEVNKARTDRKVSAMEMIAELPTSLEAGLRVQVETFLEQMGVQYGSWESPVSNVICWKRKITSRFDDESGQWVPAPLRVQDENHIVKILTADELVTLAVGNKLDEDIQALKEKFPGKKTIYILEGVTTWMRRNRNLRNRQFTSNVRQETTAASRRRNNQPIQEYIEEDIIEDAMLELQVQHGMLIHHTSITLETAQWIASFTQHISTIPYKKQRDEATATARFCMDSGQVKTGENNRDTYIRMLQEIFRVTAPIAYSVAGEFGSVTKLVNGLSEGGSKRLEAVHKSANKDGALSDRVIGPAISRRLHKIFTGTDEMSTDV</sequence>
<evidence type="ECO:0000256" key="14">
    <source>
        <dbReference type="SAM" id="MobiDB-lite"/>
    </source>
</evidence>
<dbReference type="InterPro" id="IPR006166">
    <property type="entry name" value="ERCC4_domain"/>
</dbReference>
<keyword evidence="10" id="KW-0233">DNA recombination</keyword>
<keyword evidence="7" id="KW-0227">DNA damage</keyword>
<dbReference type="GO" id="GO:0048476">
    <property type="term" value="C:Holliday junction resolvase complex"/>
    <property type="evidence" value="ECO:0007669"/>
    <property type="project" value="InterPro"/>
</dbReference>
<organism evidence="16 17">
    <name type="scientific">[Torrubiella] hemipterigena</name>
    <dbReference type="NCBI Taxonomy" id="1531966"/>
    <lineage>
        <taxon>Eukaryota</taxon>
        <taxon>Fungi</taxon>
        <taxon>Dikarya</taxon>
        <taxon>Ascomycota</taxon>
        <taxon>Pezizomycotina</taxon>
        <taxon>Sordariomycetes</taxon>
        <taxon>Hypocreomycetidae</taxon>
        <taxon>Hypocreales</taxon>
        <taxon>Clavicipitaceae</taxon>
        <taxon>Clavicipitaceae incertae sedis</taxon>
        <taxon>'Torrubiella' clade</taxon>
    </lineage>
</organism>
<dbReference type="GO" id="GO:0003677">
    <property type="term" value="F:DNA binding"/>
    <property type="evidence" value="ECO:0007669"/>
    <property type="project" value="InterPro"/>
</dbReference>
<feature type="region of interest" description="Disordered" evidence="14">
    <location>
        <begin position="174"/>
        <end position="208"/>
    </location>
</feature>
<dbReference type="OrthoDB" id="343092at2759"/>
<dbReference type="InterPro" id="IPR047521">
    <property type="entry name" value="XPF_nuclease_EME1_ascomycetes"/>
</dbReference>
<name>A0A0A1T903_9HYPO</name>
<comment type="cofactor">
    <cofactor evidence="1">
        <name>Mg(2+)</name>
        <dbReference type="ChEBI" id="CHEBI:18420"/>
    </cofactor>
</comment>
<dbReference type="SMART" id="SM00891">
    <property type="entry name" value="ERCC4"/>
    <property type="match status" value="1"/>
</dbReference>
<evidence type="ECO:0000256" key="8">
    <source>
        <dbReference type="ARBA" id="ARBA00022801"/>
    </source>
</evidence>
<dbReference type="GO" id="GO:0031573">
    <property type="term" value="P:mitotic intra-S DNA damage checkpoint signaling"/>
    <property type="evidence" value="ECO:0007669"/>
    <property type="project" value="TreeGrafter"/>
</dbReference>
<evidence type="ECO:0000256" key="4">
    <source>
        <dbReference type="ARBA" id="ARBA00022722"/>
    </source>
</evidence>
<dbReference type="EMBL" id="CDHN01000001">
    <property type="protein sequence ID" value="CEJ81854.1"/>
    <property type="molecule type" value="Genomic_DNA"/>
</dbReference>
<keyword evidence="4" id="KW-0540">Nuclease</keyword>
<keyword evidence="9" id="KW-0460">Magnesium</keyword>
<keyword evidence="17" id="KW-1185">Reference proteome</keyword>
<dbReference type="Gene3D" id="1.10.150.670">
    <property type="entry name" value="Crossover junction endonuclease EME1, DNA-binding domain"/>
    <property type="match status" value="1"/>
</dbReference>
<dbReference type="HOGENOM" id="CLU_013160_0_0_1"/>
<feature type="compositionally biased region" description="Polar residues" evidence="14">
    <location>
        <begin position="187"/>
        <end position="204"/>
    </location>
</feature>
<evidence type="ECO:0000256" key="1">
    <source>
        <dbReference type="ARBA" id="ARBA00001946"/>
    </source>
</evidence>
<evidence type="ECO:0000313" key="16">
    <source>
        <dbReference type="EMBL" id="CEJ81854.1"/>
    </source>
</evidence>
<evidence type="ECO:0000256" key="11">
    <source>
        <dbReference type="ARBA" id="ARBA00023204"/>
    </source>
</evidence>
<dbReference type="Gene3D" id="3.40.50.10130">
    <property type="match status" value="1"/>
</dbReference>
<keyword evidence="6" id="KW-0255">Endonuclease</keyword>
<evidence type="ECO:0000313" key="17">
    <source>
        <dbReference type="Proteomes" id="UP000039046"/>
    </source>
</evidence>
<dbReference type="Pfam" id="PF02732">
    <property type="entry name" value="ERCC4"/>
    <property type="match status" value="1"/>
</dbReference>
<dbReference type="PANTHER" id="PTHR21077">
    <property type="entry name" value="EME1 PROTEIN"/>
    <property type="match status" value="1"/>
</dbReference>
<evidence type="ECO:0000256" key="9">
    <source>
        <dbReference type="ARBA" id="ARBA00022842"/>
    </source>
</evidence>
<dbReference type="PANTHER" id="PTHR21077:SF5">
    <property type="entry name" value="CROSSOVER JUNCTION ENDONUCLEASE MMS4"/>
    <property type="match status" value="1"/>
</dbReference>
<proteinExistence type="inferred from homology"/>
<comment type="subcellular location">
    <subcellularLocation>
        <location evidence="2">Nucleus</location>
    </subcellularLocation>
</comment>
<evidence type="ECO:0000256" key="2">
    <source>
        <dbReference type="ARBA" id="ARBA00004123"/>
    </source>
</evidence>
<dbReference type="GO" id="GO:0000712">
    <property type="term" value="P:resolution of meiotic recombination intermediates"/>
    <property type="evidence" value="ECO:0007669"/>
    <property type="project" value="TreeGrafter"/>
</dbReference>
<accession>A0A0A1T903</accession>
<dbReference type="GO" id="GO:0005634">
    <property type="term" value="C:nucleus"/>
    <property type="evidence" value="ECO:0007669"/>
    <property type="project" value="UniProtKB-SubCell"/>
</dbReference>
<dbReference type="CDD" id="cd20085">
    <property type="entry name" value="XPF_nuclease_Mms4"/>
    <property type="match status" value="1"/>
</dbReference>
<feature type="compositionally biased region" description="Basic and acidic residues" evidence="14">
    <location>
        <begin position="309"/>
        <end position="340"/>
    </location>
</feature>
<keyword evidence="13" id="KW-0469">Meiosis</keyword>
<feature type="region of interest" description="Disordered" evidence="14">
    <location>
        <begin position="279"/>
        <end position="340"/>
    </location>
</feature>
<dbReference type="GO" id="GO:0031297">
    <property type="term" value="P:replication fork processing"/>
    <property type="evidence" value="ECO:0007669"/>
    <property type="project" value="TreeGrafter"/>
</dbReference>
<dbReference type="STRING" id="1531966.A0A0A1T903"/>
<dbReference type="GO" id="GO:0008821">
    <property type="term" value="F:crossover junction DNA endonuclease activity"/>
    <property type="evidence" value="ECO:0007669"/>
    <property type="project" value="TreeGrafter"/>
</dbReference>
<gene>
    <name evidence="16" type="ORF">VHEMI01962</name>
</gene>